<dbReference type="InterPro" id="IPR027268">
    <property type="entry name" value="Peptidase_M4/M1_CTD_sf"/>
</dbReference>
<keyword evidence="8 15" id="KW-0479">Metal-binding</keyword>
<evidence type="ECO:0000256" key="11">
    <source>
        <dbReference type="ARBA" id="ARBA00023049"/>
    </source>
</evidence>
<feature type="binding site" evidence="15">
    <location>
        <position position="291"/>
    </location>
    <ligand>
        <name>Zn(2+)</name>
        <dbReference type="ChEBI" id="CHEBI:29105"/>
        <note>catalytic</note>
    </ligand>
</feature>
<evidence type="ECO:0000256" key="6">
    <source>
        <dbReference type="ARBA" id="ARBA00022490"/>
    </source>
</evidence>
<comment type="similarity">
    <text evidence="3">Belongs to the peptidase M1 family.</text>
</comment>
<dbReference type="Proteomes" id="UP000015388">
    <property type="component" value="Chromosome"/>
</dbReference>
<dbReference type="Pfam" id="PF01433">
    <property type="entry name" value="Peptidase_M1"/>
    <property type="match status" value="1"/>
</dbReference>
<dbReference type="PRINTS" id="PR00756">
    <property type="entry name" value="ALADIPTASE"/>
</dbReference>
<dbReference type="GO" id="GO:0008270">
    <property type="term" value="F:zinc ion binding"/>
    <property type="evidence" value="ECO:0007669"/>
    <property type="project" value="InterPro"/>
</dbReference>
<evidence type="ECO:0000256" key="5">
    <source>
        <dbReference type="ARBA" id="ARBA00015611"/>
    </source>
</evidence>
<evidence type="ECO:0000256" key="14">
    <source>
        <dbReference type="PIRSR" id="PIRSR634015-1"/>
    </source>
</evidence>
<evidence type="ECO:0000256" key="2">
    <source>
        <dbReference type="ARBA" id="ARBA00004496"/>
    </source>
</evidence>
<evidence type="ECO:0000259" key="16">
    <source>
        <dbReference type="Pfam" id="PF01433"/>
    </source>
</evidence>
<dbReference type="RefSeq" id="WP_020933779.1">
    <property type="nucleotide sequence ID" value="NC_021915.1"/>
</dbReference>
<reference evidence="18 19" key="1">
    <citation type="submission" date="2012-11" db="EMBL/GenBank/DDBJ databases">
        <title>The complete genome sequence of Corynebacterium maris Coryn-1 (=DSM 45190).</title>
        <authorList>
            <person name="Schaffert L."/>
            <person name="Albersmeier A."/>
            <person name="Kalinowski J."/>
            <person name="Ruckert C."/>
        </authorList>
    </citation>
    <scope>NUCLEOTIDE SEQUENCE [LARGE SCALE GENOMIC DNA]</scope>
    <source>
        <strain evidence="19">Coryn-1</strain>
    </source>
</reference>
<feature type="domain" description="Peptidase M1 membrane alanine aminopeptidase" evidence="16">
    <location>
        <begin position="230"/>
        <end position="410"/>
    </location>
</feature>
<dbReference type="PANTHER" id="PTHR45726:SF3">
    <property type="entry name" value="LEUKOTRIENE A-4 HYDROLASE"/>
    <property type="match status" value="1"/>
</dbReference>
<keyword evidence="6" id="KW-0963">Cytoplasm</keyword>
<dbReference type="AlphaFoldDB" id="S5SRU5"/>
<keyword evidence="7" id="KW-0645">Protease</keyword>
<dbReference type="OrthoDB" id="100605at2"/>
<evidence type="ECO:0000313" key="19">
    <source>
        <dbReference type="Proteomes" id="UP000015388"/>
    </source>
</evidence>
<organism evidence="18 19">
    <name type="scientific">Corynebacterium maris DSM 45190</name>
    <dbReference type="NCBI Taxonomy" id="1224163"/>
    <lineage>
        <taxon>Bacteria</taxon>
        <taxon>Bacillati</taxon>
        <taxon>Actinomycetota</taxon>
        <taxon>Actinomycetes</taxon>
        <taxon>Mycobacteriales</taxon>
        <taxon>Corynebacteriaceae</taxon>
        <taxon>Corynebacterium</taxon>
    </lineage>
</organism>
<dbReference type="PANTHER" id="PTHR45726">
    <property type="entry name" value="LEUKOTRIENE A-4 HYDROLASE"/>
    <property type="match status" value="1"/>
</dbReference>
<dbReference type="GO" id="GO:0016285">
    <property type="term" value="F:alanyl aminopeptidase activity"/>
    <property type="evidence" value="ECO:0007669"/>
    <property type="project" value="UniProtKB-EC"/>
</dbReference>
<comment type="subcellular location">
    <subcellularLocation>
        <location evidence="2">Cytoplasm</location>
    </subcellularLocation>
</comment>
<evidence type="ECO:0000256" key="15">
    <source>
        <dbReference type="PIRSR" id="PIRSR634015-3"/>
    </source>
</evidence>
<evidence type="ECO:0000256" key="9">
    <source>
        <dbReference type="ARBA" id="ARBA00022801"/>
    </source>
</evidence>
<evidence type="ECO:0000256" key="8">
    <source>
        <dbReference type="ARBA" id="ARBA00022723"/>
    </source>
</evidence>
<dbReference type="GO" id="GO:0006508">
    <property type="term" value="P:proteolysis"/>
    <property type="evidence" value="ECO:0007669"/>
    <property type="project" value="UniProtKB-KW"/>
</dbReference>
<evidence type="ECO:0000256" key="3">
    <source>
        <dbReference type="ARBA" id="ARBA00010136"/>
    </source>
</evidence>
<evidence type="ECO:0000256" key="1">
    <source>
        <dbReference type="ARBA" id="ARBA00000098"/>
    </source>
</evidence>
<evidence type="ECO:0000256" key="7">
    <source>
        <dbReference type="ARBA" id="ARBA00022670"/>
    </source>
</evidence>
<dbReference type="SUPFAM" id="SSF63737">
    <property type="entry name" value="Leukotriene A4 hydrolase N-terminal domain"/>
    <property type="match status" value="1"/>
</dbReference>
<gene>
    <name evidence="18" type="ORF">B841_01805</name>
</gene>
<evidence type="ECO:0000256" key="10">
    <source>
        <dbReference type="ARBA" id="ARBA00022833"/>
    </source>
</evidence>
<dbReference type="InterPro" id="IPR014782">
    <property type="entry name" value="Peptidase_M1_dom"/>
</dbReference>
<proteinExistence type="inferred from homology"/>
<dbReference type="EMBL" id="CP003924">
    <property type="protein sequence ID" value="AGS33844.1"/>
    <property type="molecule type" value="Genomic_DNA"/>
</dbReference>
<protein>
    <recommendedName>
        <fullName evidence="5">Aminopeptidase N</fullName>
        <ecNumber evidence="4">3.4.11.2</ecNumber>
    </recommendedName>
    <alternativeName>
        <fullName evidence="12">Alanine aminopeptidase</fullName>
    </alternativeName>
    <alternativeName>
        <fullName evidence="13">Lysyl aminopeptidase</fullName>
    </alternativeName>
</protein>
<dbReference type="MEROPS" id="M01.033"/>
<keyword evidence="10 15" id="KW-0862">Zinc</keyword>
<dbReference type="InterPro" id="IPR034015">
    <property type="entry name" value="M1_LTA4H"/>
</dbReference>
<feature type="active site" description="Proton acceptor" evidence="14">
    <location>
        <position position="288"/>
    </location>
</feature>
<comment type="cofactor">
    <cofactor evidence="15">
        <name>Zn(2+)</name>
        <dbReference type="ChEBI" id="CHEBI:29105"/>
    </cofactor>
    <text evidence="15">Binds 1 zinc ion per subunit.</text>
</comment>
<evidence type="ECO:0000256" key="4">
    <source>
        <dbReference type="ARBA" id="ARBA00012564"/>
    </source>
</evidence>
<dbReference type="GO" id="GO:0008237">
    <property type="term" value="F:metallopeptidase activity"/>
    <property type="evidence" value="ECO:0007669"/>
    <property type="project" value="UniProtKB-KW"/>
</dbReference>
<sequence>MTNHTPSETRDAYTGVDFNLGFHVRHYGLDLTYRVRPNRLEGTATLHVVAEDDLSAITLDLTGRLSVRRVKASARVARFKHSGHKLRLTFAETVPAGTEFTLEVRYGGNPGPRRTAWGEIGWEELTDGSLVASQPNGAATWFPCDDTPSRKSTYDVRVTADDPYYVVVNGELLGRVARGSATTWHYQAELPVASYLMTVQTGDYQRFELGARTHAWAPPELEAEVRRAFARQEEMLDLFETTFGDYPYKSYGVVITEDELEIPLEAHGLSTFGVNHLDPEWERLLAHEVAHQWFGNSLGLKRWSDIWLNEGFACYCEWLWAEHAHGIPVADSVREHYEGLVKKPQDIVIGDPGPKDMFDDRVYKRGAITLHALRVSLGDDAFFAAVRRYVTAGRHSLVEPADLRAELGDVDAVWDAWLHQPALPECPQ</sequence>
<dbReference type="eggNOG" id="COG0308">
    <property type="taxonomic scope" value="Bacteria"/>
</dbReference>
<keyword evidence="9" id="KW-0378">Hydrolase</keyword>
<dbReference type="STRING" id="1224163.B841_01805"/>
<dbReference type="EC" id="3.4.11.2" evidence="4"/>
<accession>S5SRU5</accession>
<dbReference type="InterPro" id="IPR001930">
    <property type="entry name" value="Peptidase_M1"/>
</dbReference>
<evidence type="ECO:0000256" key="13">
    <source>
        <dbReference type="ARBA" id="ARBA00031533"/>
    </source>
</evidence>
<feature type="domain" description="Aminopeptidase N-like N-terminal" evidence="17">
    <location>
        <begin position="25"/>
        <end position="196"/>
    </location>
</feature>
<evidence type="ECO:0000259" key="17">
    <source>
        <dbReference type="Pfam" id="PF17900"/>
    </source>
</evidence>
<comment type="catalytic activity">
    <reaction evidence="1">
        <text>Release of an N-terminal amino acid, Xaa-|-Yaa- from a peptide, amide or arylamide. Xaa is preferably Ala, but may be most amino acids including Pro (slow action). When a terminal hydrophobic residue is followed by a prolyl residue, the two may be released as an intact Xaa-Pro dipeptide.</text>
        <dbReference type="EC" id="3.4.11.2"/>
    </reaction>
</comment>
<dbReference type="Gene3D" id="2.60.40.1730">
    <property type="entry name" value="tricorn interacting facor f3 domain"/>
    <property type="match status" value="1"/>
</dbReference>
<dbReference type="HOGENOM" id="CLU_014298_2_0_11"/>
<feature type="active site" description="Proton donor" evidence="14">
    <location>
        <position position="363"/>
    </location>
</feature>
<dbReference type="KEGG" id="cmd:B841_01805"/>
<keyword evidence="19" id="KW-1185">Reference proteome</keyword>
<name>S5SRU5_9CORY</name>
<dbReference type="GO" id="GO:0005737">
    <property type="term" value="C:cytoplasm"/>
    <property type="evidence" value="ECO:0007669"/>
    <property type="project" value="UniProtKB-SubCell"/>
</dbReference>
<evidence type="ECO:0000313" key="18">
    <source>
        <dbReference type="EMBL" id="AGS33844.1"/>
    </source>
</evidence>
<dbReference type="Gene3D" id="1.10.390.10">
    <property type="entry name" value="Neutral Protease Domain 2"/>
    <property type="match status" value="1"/>
</dbReference>
<keyword evidence="11" id="KW-0482">Metalloprotease</keyword>
<dbReference type="InterPro" id="IPR045357">
    <property type="entry name" value="Aminopeptidase_N-like_N"/>
</dbReference>
<dbReference type="SUPFAM" id="SSF55486">
    <property type="entry name" value="Metalloproteases ('zincins'), catalytic domain"/>
    <property type="match status" value="1"/>
</dbReference>
<dbReference type="PATRIC" id="fig|1224163.3.peg.364"/>
<feature type="binding site" evidence="15">
    <location>
        <position position="287"/>
    </location>
    <ligand>
        <name>Zn(2+)</name>
        <dbReference type="ChEBI" id="CHEBI:29105"/>
        <note>catalytic</note>
    </ligand>
</feature>
<dbReference type="InterPro" id="IPR042097">
    <property type="entry name" value="Aminopeptidase_N-like_N_sf"/>
</dbReference>
<feature type="binding site" evidence="15">
    <location>
        <position position="310"/>
    </location>
    <ligand>
        <name>Zn(2+)</name>
        <dbReference type="ChEBI" id="CHEBI:29105"/>
        <note>catalytic</note>
    </ligand>
</feature>
<dbReference type="CDD" id="cd09603">
    <property type="entry name" value="M1_APN_like"/>
    <property type="match status" value="1"/>
</dbReference>
<evidence type="ECO:0000256" key="12">
    <source>
        <dbReference type="ARBA" id="ARBA00029811"/>
    </source>
</evidence>
<dbReference type="Pfam" id="PF17900">
    <property type="entry name" value="Peptidase_M1_N"/>
    <property type="match status" value="1"/>
</dbReference>